<sequence length="249" mass="28694">MEKRMKLLFLVLLGAAWACDAREVANPDHWNSNTANYGNSELSRKPDICACCEEYTARALDYLNENKTQIKITDILHNTCYRFSSIRQKCITLVDYYAPQFFLEIASIKPGELCHKANLCQGIAYISLKVEENSCEFCKDTVSAALAKLKDPNTEVELIETLLKGCHLVERYTDKCKRMVFDYGPLVFDNAEKFLEMTDICSYALNFMPTRLHQWLANKPSFISLNYGNNVLIKLIVYLLRKISMYIIY</sequence>
<gene>
    <name evidence="9" type="primary">LOC113861863</name>
</gene>
<dbReference type="InterPro" id="IPR008139">
    <property type="entry name" value="SaposinB_dom"/>
</dbReference>
<reference evidence="8" key="1">
    <citation type="journal article" date="2019" name="Toxins">
        <title>Detection of Abrin-Like and Prepropulchellin-Like Toxin Genes and Transcripts Using Whole Genome Sequencing and Full-Length Transcript Sequencing of Abrus precatorius.</title>
        <authorList>
            <person name="Hovde B.T."/>
            <person name="Daligault H.E."/>
            <person name="Hanschen E.R."/>
            <person name="Kunde Y.A."/>
            <person name="Johnson M.B."/>
            <person name="Starkenburg S.R."/>
            <person name="Johnson S.L."/>
        </authorList>
    </citation>
    <scope>NUCLEOTIDE SEQUENCE [LARGE SCALE GENOMIC DNA]</scope>
</reference>
<keyword evidence="6" id="KW-0732">Signal</keyword>
<dbReference type="Pfam" id="PF03489">
    <property type="entry name" value="SapB_2"/>
    <property type="match status" value="1"/>
</dbReference>
<dbReference type="InterPro" id="IPR007856">
    <property type="entry name" value="SapB_1"/>
</dbReference>
<dbReference type="InterPro" id="IPR008138">
    <property type="entry name" value="SapB_2"/>
</dbReference>
<evidence type="ECO:0000313" key="9">
    <source>
        <dbReference type="RefSeq" id="XP_027350740.1"/>
    </source>
</evidence>
<evidence type="ECO:0000256" key="2">
    <source>
        <dbReference type="ARBA" id="ARBA00022750"/>
    </source>
</evidence>
<keyword evidence="8" id="KW-1185">Reference proteome</keyword>
<keyword evidence="2" id="KW-0378">Hydrolase</keyword>
<dbReference type="RefSeq" id="XP_027350740.1">
    <property type="nucleotide sequence ID" value="XM_027494939.1"/>
</dbReference>
<dbReference type="GO" id="GO:0006508">
    <property type="term" value="P:proteolysis"/>
    <property type="evidence" value="ECO:0007669"/>
    <property type="project" value="UniProtKB-KW"/>
</dbReference>
<evidence type="ECO:0000313" key="8">
    <source>
        <dbReference type="Proteomes" id="UP000694853"/>
    </source>
</evidence>
<dbReference type="SUPFAM" id="SSF47862">
    <property type="entry name" value="Saposin"/>
    <property type="match status" value="2"/>
</dbReference>
<dbReference type="PANTHER" id="PTHR11480:SF80">
    <property type="entry name" value="SAPOSIN-RELATED"/>
    <property type="match status" value="1"/>
</dbReference>
<dbReference type="GO" id="GO:0004190">
    <property type="term" value="F:aspartic-type endopeptidase activity"/>
    <property type="evidence" value="ECO:0007669"/>
    <property type="project" value="UniProtKB-KW"/>
</dbReference>
<evidence type="ECO:0000256" key="4">
    <source>
        <dbReference type="ARBA" id="ARBA00023157"/>
    </source>
</evidence>
<evidence type="ECO:0000256" key="3">
    <source>
        <dbReference type="ARBA" id="ARBA00023145"/>
    </source>
</evidence>
<feature type="domain" description="Saposin B-type" evidence="7">
    <location>
        <begin position="45"/>
        <end position="124"/>
    </location>
</feature>
<feature type="chain" id="PRO_5034204340" evidence="6">
    <location>
        <begin position="22"/>
        <end position="249"/>
    </location>
</feature>
<evidence type="ECO:0000256" key="6">
    <source>
        <dbReference type="SAM" id="SignalP"/>
    </source>
</evidence>
<dbReference type="SMART" id="SM00741">
    <property type="entry name" value="SapB"/>
    <property type="match status" value="2"/>
</dbReference>
<proteinExistence type="predicted"/>
<keyword evidence="3" id="KW-0865">Zymogen</keyword>
<dbReference type="InterPro" id="IPR011001">
    <property type="entry name" value="Saposin-like"/>
</dbReference>
<feature type="signal peptide" evidence="6">
    <location>
        <begin position="1"/>
        <end position="21"/>
    </location>
</feature>
<organism evidence="8 9">
    <name type="scientific">Abrus precatorius</name>
    <name type="common">Indian licorice</name>
    <name type="synonym">Glycine abrus</name>
    <dbReference type="NCBI Taxonomy" id="3816"/>
    <lineage>
        <taxon>Eukaryota</taxon>
        <taxon>Viridiplantae</taxon>
        <taxon>Streptophyta</taxon>
        <taxon>Embryophyta</taxon>
        <taxon>Tracheophyta</taxon>
        <taxon>Spermatophyta</taxon>
        <taxon>Magnoliopsida</taxon>
        <taxon>eudicotyledons</taxon>
        <taxon>Gunneridae</taxon>
        <taxon>Pentapetalae</taxon>
        <taxon>rosids</taxon>
        <taxon>fabids</taxon>
        <taxon>Fabales</taxon>
        <taxon>Fabaceae</taxon>
        <taxon>Papilionoideae</taxon>
        <taxon>50 kb inversion clade</taxon>
        <taxon>NPAAA clade</taxon>
        <taxon>indigoferoid/millettioid clade</taxon>
        <taxon>Abreae</taxon>
        <taxon>Abrus</taxon>
    </lineage>
</organism>
<dbReference type="Proteomes" id="UP000694853">
    <property type="component" value="Unplaced"/>
</dbReference>
<dbReference type="Gene3D" id="1.10.225.10">
    <property type="entry name" value="Saposin-like"/>
    <property type="match status" value="2"/>
</dbReference>
<dbReference type="GeneID" id="113861863"/>
<evidence type="ECO:0000259" key="7">
    <source>
        <dbReference type="PROSITE" id="PS50015"/>
    </source>
</evidence>
<dbReference type="OrthoDB" id="69496at2759"/>
<keyword evidence="2" id="KW-0064">Aspartyl protease</keyword>
<dbReference type="PANTHER" id="PTHR11480">
    <property type="entry name" value="SAPOSIN-RELATED"/>
    <property type="match status" value="1"/>
</dbReference>
<evidence type="ECO:0000256" key="1">
    <source>
        <dbReference type="ARBA" id="ARBA00022670"/>
    </source>
</evidence>
<keyword evidence="5" id="KW-0325">Glycoprotein</keyword>
<dbReference type="GO" id="GO:0006629">
    <property type="term" value="P:lipid metabolic process"/>
    <property type="evidence" value="ECO:0007669"/>
    <property type="project" value="InterPro"/>
</dbReference>
<dbReference type="KEGG" id="aprc:113861863"/>
<dbReference type="Pfam" id="PF05184">
    <property type="entry name" value="SapB_1"/>
    <property type="match status" value="1"/>
</dbReference>
<feature type="domain" description="Saposin B-type" evidence="7">
    <location>
        <begin position="131"/>
        <end position="211"/>
    </location>
</feature>
<evidence type="ECO:0000256" key="5">
    <source>
        <dbReference type="ARBA" id="ARBA00023180"/>
    </source>
</evidence>
<dbReference type="InterPro" id="IPR051428">
    <property type="entry name" value="Sphingo_Act-Surfact_Prot"/>
</dbReference>
<dbReference type="PROSITE" id="PS50015">
    <property type="entry name" value="SAP_B"/>
    <property type="match status" value="2"/>
</dbReference>
<keyword evidence="1" id="KW-0645">Protease</keyword>
<protein>
    <submittedName>
        <fullName evidence="9">Proactivator polypeptide-like 1</fullName>
    </submittedName>
</protein>
<accession>A0A8B8L3I1</accession>
<keyword evidence="4" id="KW-1015">Disulfide bond</keyword>
<reference evidence="9" key="2">
    <citation type="submission" date="2025-08" db="UniProtKB">
        <authorList>
            <consortium name="RefSeq"/>
        </authorList>
    </citation>
    <scope>IDENTIFICATION</scope>
    <source>
        <tissue evidence="9">Young leaves</tissue>
    </source>
</reference>
<dbReference type="AlphaFoldDB" id="A0A8B8L3I1"/>
<name>A0A8B8L3I1_ABRPR</name>